<sequence length="196" mass="21856">MSSSEDKCEVSKDKHEDRRKMEYFCEAINSTKGKKGKSKPPLGGVRLTAAEILSKALEEASIWLKLHNLKTVNPTVHTEMTSWPRVWMKPPARYVKCNVGCSWSAESQIGGGSSLVRDASRMALCHSRRMFSGISSELHAALVNFSWVVEATVNLKSGTDDHGTLHDYDSRFAHSLGDCPRVQYQDSKNMQLSPLL</sequence>
<dbReference type="Proteomes" id="UP000712600">
    <property type="component" value="Unassembled WGS sequence"/>
</dbReference>
<comment type="caution">
    <text evidence="1">The sequence shown here is derived from an EMBL/GenBank/DDBJ whole genome shotgun (WGS) entry which is preliminary data.</text>
</comment>
<reference evidence="1" key="1">
    <citation type="submission" date="2019-12" db="EMBL/GenBank/DDBJ databases">
        <title>Genome sequencing and annotation of Brassica cretica.</title>
        <authorList>
            <person name="Studholme D.J."/>
            <person name="Sarris P."/>
        </authorList>
    </citation>
    <scope>NUCLEOTIDE SEQUENCE</scope>
    <source>
        <strain evidence="1">PFS-109/04</strain>
        <tissue evidence="1">Leaf</tissue>
    </source>
</reference>
<accession>A0A8S9SBK7</accession>
<gene>
    <name evidence="1" type="ORF">F2Q69_00036617</name>
</gene>
<dbReference type="EMBL" id="QGKX02000004">
    <property type="protein sequence ID" value="KAF3598688.1"/>
    <property type="molecule type" value="Genomic_DNA"/>
</dbReference>
<protein>
    <submittedName>
        <fullName evidence="1">Uncharacterized protein</fullName>
    </submittedName>
</protein>
<proteinExistence type="predicted"/>
<evidence type="ECO:0000313" key="2">
    <source>
        <dbReference type="Proteomes" id="UP000712600"/>
    </source>
</evidence>
<dbReference type="AlphaFoldDB" id="A0A8S9SBK7"/>
<name>A0A8S9SBK7_BRACR</name>
<evidence type="ECO:0000313" key="1">
    <source>
        <dbReference type="EMBL" id="KAF3598688.1"/>
    </source>
</evidence>
<organism evidence="1 2">
    <name type="scientific">Brassica cretica</name>
    <name type="common">Mustard</name>
    <dbReference type="NCBI Taxonomy" id="69181"/>
    <lineage>
        <taxon>Eukaryota</taxon>
        <taxon>Viridiplantae</taxon>
        <taxon>Streptophyta</taxon>
        <taxon>Embryophyta</taxon>
        <taxon>Tracheophyta</taxon>
        <taxon>Spermatophyta</taxon>
        <taxon>Magnoliopsida</taxon>
        <taxon>eudicotyledons</taxon>
        <taxon>Gunneridae</taxon>
        <taxon>Pentapetalae</taxon>
        <taxon>rosids</taxon>
        <taxon>malvids</taxon>
        <taxon>Brassicales</taxon>
        <taxon>Brassicaceae</taxon>
        <taxon>Brassiceae</taxon>
        <taxon>Brassica</taxon>
    </lineage>
</organism>